<accession>A0A4U1IS90</accession>
<dbReference type="Proteomes" id="UP000309215">
    <property type="component" value="Unassembled WGS sequence"/>
</dbReference>
<evidence type="ECO:0000313" key="2">
    <source>
        <dbReference type="EMBL" id="TKC97193.1"/>
    </source>
</evidence>
<feature type="region of interest" description="Disordered" evidence="1">
    <location>
        <begin position="86"/>
        <end position="113"/>
    </location>
</feature>
<reference evidence="2 3" key="1">
    <citation type="submission" date="2019-04" db="EMBL/GenBank/DDBJ databases">
        <authorList>
            <person name="Li Y."/>
            <person name="Wang J."/>
        </authorList>
    </citation>
    <scope>NUCLEOTIDE SEQUENCE [LARGE SCALE GENOMIC DNA]</scope>
    <source>
        <strain evidence="2 3">DSM 14668</strain>
    </source>
</reference>
<dbReference type="AlphaFoldDB" id="A0A4U1IS90"/>
<keyword evidence="3" id="KW-1185">Reference proteome</keyword>
<comment type="caution">
    <text evidence="2">The sequence shown here is derived from an EMBL/GenBank/DDBJ whole genome shotgun (WGS) entry which is preliminary data.</text>
</comment>
<organism evidence="2 3">
    <name type="scientific">Polyangium fumosum</name>
    <dbReference type="NCBI Taxonomy" id="889272"/>
    <lineage>
        <taxon>Bacteria</taxon>
        <taxon>Pseudomonadati</taxon>
        <taxon>Myxococcota</taxon>
        <taxon>Polyangia</taxon>
        <taxon>Polyangiales</taxon>
        <taxon>Polyangiaceae</taxon>
        <taxon>Polyangium</taxon>
    </lineage>
</organism>
<feature type="compositionally biased region" description="Basic and acidic residues" evidence="1">
    <location>
        <begin position="97"/>
        <end position="113"/>
    </location>
</feature>
<sequence length="113" mass="11279">MDGRTVAEVQNTRKGSGDGHVVRRVDVDGRAHLQGHDTWALDALAAAIRAAAAAAAAAACVAAAATAAAAAAAAAGIRRRLCGTGDVSSRGGAAGSRPEHARQEHERAGHPEK</sequence>
<name>A0A4U1IS90_9BACT</name>
<feature type="region of interest" description="Disordered" evidence="1">
    <location>
        <begin position="1"/>
        <end position="21"/>
    </location>
</feature>
<protein>
    <submittedName>
        <fullName evidence="2">Uncharacterized protein</fullName>
    </submittedName>
</protein>
<dbReference type="EMBL" id="SSMQ01000081">
    <property type="protein sequence ID" value="TKC97193.1"/>
    <property type="molecule type" value="Genomic_DNA"/>
</dbReference>
<gene>
    <name evidence="2" type="ORF">E8A74_44055</name>
</gene>
<proteinExistence type="predicted"/>
<evidence type="ECO:0000256" key="1">
    <source>
        <dbReference type="SAM" id="MobiDB-lite"/>
    </source>
</evidence>
<evidence type="ECO:0000313" key="3">
    <source>
        <dbReference type="Proteomes" id="UP000309215"/>
    </source>
</evidence>